<dbReference type="Pfam" id="PF13499">
    <property type="entry name" value="EF-hand_7"/>
    <property type="match status" value="1"/>
</dbReference>
<dbReference type="InterPro" id="IPR011992">
    <property type="entry name" value="EF-hand-dom_pair"/>
</dbReference>
<dbReference type="InterPro" id="IPR002048">
    <property type="entry name" value="EF_hand_dom"/>
</dbReference>
<evidence type="ECO:0000313" key="6">
    <source>
        <dbReference type="Proteomes" id="UP000594261"/>
    </source>
</evidence>
<evidence type="ECO:0000259" key="4">
    <source>
        <dbReference type="PROSITE" id="PS50222"/>
    </source>
</evidence>
<reference evidence="5 6" key="1">
    <citation type="journal article" date="2016" name="G3 (Bethesda)">
        <title>First Draft Assembly and Annotation of the Genome of a California Endemic Oak Quercus lobata Nee (Fagaceae).</title>
        <authorList>
            <person name="Sork V.L."/>
            <person name="Fitz-Gibbon S.T."/>
            <person name="Puiu D."/>
            <person name="Crepeau M."/>
            <person name="Gugger P.F."/>
            <person name="Sherman R."/>
            <person name="Stevens K."/>
            <person name="Langley C.H."/>
            <person name="Pellegrini M."/>
            <person name="Salzberg S.L."/>
        </authorList>
    </citation>
    <scope>NUCLEOTIDE SEQUENCE [LARGE SCALE GENOMIC DNA]</scope>
    <source>
        <strain evidence="5 6">cv. SW786</strain>
    </source>
</reference>
<dbReference type="InterPro" id="IPR018247">
    <property type="entry name" value="EF_Hand_1_Ca_BS"/>
</dbReference>
<gene>
    <name evidence="5" type="primary">LOC115971072</name>
</gene>
<sequence>MGITGVCVRLIGDMLHAFGNSKPSSAAHLDEDHSTCKPQNACKVDDTMVRALITVFGMENNGRIKKENARRVVEKLGLTYSSEEDKSSFELPAGDQDGVGLEDDEVPVEEVLGGLEDMSKRNELLHEAFKIFDKDGNGFIEAVELKRVLDCLGLDCGWDMGEIEKMVKAVDLNFDGKVDFGEFELMMK</sequence>
<dbReference type="GeneID" id="115971072"/>
<keyword evidence="2" id="KW-0677">Repeat</keyword>
<evidence type="ECO:0000256" key="1">
    <source>
        <dbReference type="ARBA" id="ARBA00022723"/>
    </source>
</evidence>
<dbReference type="CDD" id="cd00051">
    <property type="entry name" value="EFh"/>
    <property type="match status" value="1"/>
</dbReference>
<dbReference type="Proteomes" id="UP000594261">
    <property type="component" value="Chromosome 12"/>
</dbReference>
<evidence type="ECO:0000256" key="2">
    <source>
        <dbReference type="ARBA" id="ARBA00022737"/>
    </source>
</evidence>
<feature type="domain" description="EF-hand" evidence="4">
    <location>
        <begin position="120"/>
        <end position="155"/>
    </location>
</feature>
<dbReference type="RefSeq" id="XP_030946612.1">
    <property type="nucleotide sequence ID" value="XM_031090752.1"/>
</dbReference>
<dbReference type="PANTHER" id="PTHR10891">
    <property type="entry name" value="EF-HAND CALCIUM-BINDING DOMAIN CONTAINING PROTEIN"/>
    <property type="match status" value="1"/>
</dbReference>
<dbReference type="InterPro" id="IPR039647">
    <property type="entry name" value="EF_hand_pair_protein_CML-like"/>
</dbReference>
<dbReference type="Gramene" id="QL12p025995:mrna">
    <property type="protein sequence ID" value="QL12p025995:mrna:CDS:1"/>
    <property type="gene ID" value="QL12p025995"/>
</dbReference>
<dbReference type="Gene3D" id="1.10.238.10">
    <property type="entry name" value="EF-hand"/>
    <property type="match status" value="1"/>
</dbReference>
<organism evidence="5 6">
    <name type="scientific">Quercus lobata</name>
    <name type="common">Valley oak</name>
    <dbReference type="NCBI Taxonomy" id="97700"/>
    <lineage>
        <taxon>Eukaryota</taxon>
        <taxon>Viridiplantae</taxon>
        <taxon>Streptophyta</taxon>
        <taxon>Embryophyta</taxon>
        <taxon>Tracheophyta</taxon>
        <taxon>Spermatophyta</taxon>
        <taxon>Magnoliopsida</taxon>
        <taxon>eudicotyledons</taxon>
        <taxon>Gunneridae</taxon>
        <taxon>Pentapetalae</taxon>
        <taxon>rosids</taxon>
        <taxon>fabids</taxon>
        <taxon>Fagales</taxon>
        <taxon>Fagaceae</taxon>
        <taxon>Quercus</taxon>
    </lineage>
</organism>
<dbReference type="InParanoid" id="A0A7N2N4B1"/>
<proteinExistence type="predicted"/>
<dbReference type="GO" id="GO:0005509">
    <property type="term" value="F:calcium ion binding"/>
    <property type="evidence" value="ECO:0007669"/>
    <property type="project" value="InterPro"/>
</dbReference>
<reference evidence="5" key="2">
    <citation type="submission" date="2021-01" db="UniProtKB">
        <authorList>
            <consortium name="EnsemblPlants"/>
        </authorList>
    </citation>
    <scope>IDENTIFICATION</scope>
</reference>
<dbReference type="FunFam" id="1.10.238.10:FF:000003">
    <property type="entry name" value="Calmodulin A"/>
    <property type="match status" value="1"/>
</dbReference>
<keyword evidence="6" id="KW-1185">Reference proteome</keyword>
<evidence type="ECO:0000256" key="3">
    <source>
        <dbReference type="ARBA" id="ARBA00022837"/>
    </source>
</evidence>
<dbReference type="KEGG" id="qlo:115971072"/>
<dbReference type="AlphaFoldDB" id="A0A7N2N4B1"/>
<dbReference type="EMBL" id="LRBV02000012">
    <property type="status" value="NOT_ANNOTATED_CDS"/>
    <property type="molecule type" value="Genomic_DNA"/>
</dbReference>
<dbReference type="PROSITE" id="PS00018">
    <property type="entry name" value="EF_HAND_1"/>
    <property type="match status" value="1"/>
</dbReference>
<dbReference type="OMA" id="SEFELMM"/>
<keyword evidence="3" id="KW-0106">Calcium</keyword>
<feature type="domain" description="EF-hand" evidence="4">
    <location>
        <begin position="158"/>
        <end position="188"/>
    </location>
</feature>
<dbReference type="EnsemblPlants" id="QL12p025995:mrna">
    <property type="protein sequence ID" value="QL12p025995:mrna:CDS:1"/>
    <property type="gene ID" value="QL12p025995"/>
</dbReference>
<name>A0A7N2N4B1_QUELO</name>
<protein>
    <recommendedName>
        <fullName evidence="4">EF-hand domain-containing protein</fullName>
    </recommendedName>
</protein>
<dbReference type="PROSITE" id="PS50222">
    <property type="entry name" value="EF_HAND_2"/>
    <property type="match status" value="2"/>
</dbReference>
<accession>A0A7N2N4B1</accession>
<dbReference type="SMART" id="SM00054">
    <property type="entry name" value="EFh"/>
    <property type="match status" value="2"/>
</dbReference>
<keyword evidence="1" id="KW-0479">Metal-binding</keyword>
<dbReference type="OrthoDB" id="26525at2759"/>
<dbReference type="SUPFAM" id="SSF47473">
    <property type="entry name" value="EF-hand"/>
    <property type="match status" value="1"/>
</dbReference>
<evidence type="ECO:0000313" key="5">
    <source>
        <dbReference type="EnsemblPlants" id="QL12p025995:mrna:CDS:1"/>
    </source>
</evidence>